<comment type="caution">
    <text evidence="1">The sequence shown here is derived from an EMBL/GenBank/DDBJ whole genome shotgun (WGS) entry which is preliminary data.</text>
</comment>
<gene>
    <name evidence="1" type="ORF">H5410_051441</name>
</gene>
<evidence type="ECO:0000313" key="2">
    <source>
        <dbReference type="Proteomes" id="UP000824120"/>
    </source>
</evidence>
<dbReference type="AlphaFoldDB" id="A0A9J5X0Q4"/>
<sequence>MKHGQYCAKRNKVAERTKKRRPGDCRVHWASRRMATISPKVLVCQALKEKINLVRETSSKRVAKWFRDTVLDHPKLQNWRMLKAKAKR</sequence>
<dbReference type="Proteomes" id="UP000824120">
    <property type="component" value="Chromosome 10"/>
</dbReference>
<evidence type="ECO:0000313" key="1">
    <source>
        <dbReference type="EMBL" id="KAG5580814.1"/>
    </source>
</evidence>
<protein>
    <submittedName>
        <fullName evidence="1">Uncharacterized protein</fullName>
    </submittedName>
</protein>
<name>A0A9J5X0Q4_SOLCO</name>
<reference evidence="1 2" key="1">
    <citation type="submission" date="2020-09" db="EMBL/GenBank/DDBJ databases">
        <title>De no assembly of potato wild relative species, Solanum commersonii.</title>
        <authorList>
            <person name="Cho K."/>
        </authorList>
    </citation>
    <scope>NUCLEOTIDE SEQUENCE [LARGE SCALE GENOMIC DNA]</scope>
    <source>
        <strain evidence="1">LZ3.2</strain>
        <tissue evidence="1">Leaf</tissue>
    </source>
</reference>
<accession>A0A9J5X0Q4</accession>
<proteinExistence type="predicted"/>
<organism evidence="1 2">
    <name type="scientific">Solanum commersonii</name>
    <name type="common">Commerson's wild potato</name>
    <name type="synonym">Commerson's nightshade</name>
    <dbReference type="NCBI Taxonomy" id="4109"/>
    <lineage>
        <taxon>Eukaryota</taxon>
        <taxon>Viridiplantae</taxon>
        <taxon>Streptophyta</taxon>
        <taxon>Embryophyta</taxon>
        <taxon>Tracheophyta</taxon>
        <taxon>Spermatophyta</taxon>
        <taxon>Magnoliopsida</taxon>
        <taxon>eudicotyledons</taxon>
        <taxon>Gunneridae</taxon>
        <taxon>Pentapetalae</taxon>
        <taxon>asterids</taxon>
        <taxon>lamiids</taxon>
        <taxon>Solanales</taxon>
        <taxon>Solanaceae</taxon>
        <taxon>Solanoideae</taxon>
        <taxon>Solaneae</taxon>
        <taxon>Solanum</taxon>
    </lineage>
</organism>
<dbReference type="EMBL" id="JACXVP010000010">
    <property type="protein sequence ID" value="KAG5580814.1"/>
    <property type="molecule type" value="Genomic_DNA"/>
</dbReference>
<keyword evidence="2" id="KW-1185">Reference proteome</keyword>